<dbReference type="SUPFAM" id="SSF46785">
    <property type="entry name" value="Winged helix' DNA-binding domain"/>
    <property type="match status" value="1"/>
</dbReference>
<evidence type="ECO:0000313" key="2">
    <source>
        <dbReference type="EMBL" id="ATU20377.1"/>
    </source>
</evidence>
<dbReference type="SUPFAM" id="SSF53067">
    <property type="entry name" value="Actin-like ATPase domain"/>
    <property type="match status" value="2"/>
</dbReference>
<dbReference type="STRING" id="35760.BCHO_0560"/>
<dbReference type="RefSeq" id="WP_024540317.1">
    <property type="nucleotide sequence ID" value="NZ_CP018044.1"/>
</dbReference>
<dbReference type="KEGG" id="bcho:BcFMB_04970"/>
<gene>
    <name evidence="2" type="ORF">BcFMB_04970</name>
    <name evidence="3" type="ORF">BCHO_0560</name>
</gene>
<proteinExistence type="inferred from homology"/>
<dbReference type="Proteomes" id="UP000229907">
    <property type="component" value="Chromosome"/>
</dbReference>
<dbReference type="OrthoDB" id="5174513at2"/>
<comment type="similarity">
    <text evidence="1">Belongs to the ROK (NagC/XylR) family.</text>
</comment>
<evidence type="ECO:0000313" key="4">
    <source>
        <dbReference type="Proteomes" id="UP000028995"/>
    </source>
</evidence>
<dbReference type="Pfam" id="PF00480">
    <property type="entry name" value="ROK"/>
    <property type="match status" value="1"/>
</dbReference>
<dbReference type="Gene3D" id="3.30.420.40">
    <property type="match status" value="2"/>
</dbReference>
<dbReference type="InterPro" id="IPR000600">
    <property type="entry name" value="ROK"/>
</dbReference>
<dbReference type="EMBL" id="JGYU01000001">
    <property type="protein sequence ID" value="KFI58513.1"/>
    <property type="molecule type" value="Genomic_DNA"/>
</dbReference>
<reference evidence="2 5" key="2">
    <citation type="submission" date="2016-11" db="EMBL/GenBank/DDBJ databases">
        <title>complete genome sequence of Bifidobacterium choerinum strain FMB-1.</title>
        <authorList>
            <person name="Park C.-S."/>
            <person name="Jung D.-H."/>
            <person name="Choi D.-S."/>
        </authorList>
    </citation>
    <scope>NUCLEOTIDE SEQUENCE [LARGE SCALE GENOMIC DNA]</scope>
    <source>
        <strain evidence="2 5">FMB-1</strain>
    </source>
</reference>
<organism evidence="3 4">
    <name type="scientific">Bifidobacterium choerinum</name>
    <dbReference type="NCBI Taxonomy" id="35760"/>
    <lineage>
        <taxon>Bacteria</taxon>
        <taxon>Bacillati</taxon>
        <taxon>Actinomycetota</taxon>
        <taxon>Actinomycetes</taxon>
        <taxon>Bifidobacteriales</taxon>
        <taxon>Bifidobacteriaceae</taxon>
        <taxon>Bifidobacterium</taxon>
    </lineage>
</organism>
<dbReference type="eggNOG" id="COG1940">
    <property type="taxonomic scope" value="Bacteria"/>
</dbReference>
<dbReference type="Gene3D" id="1.10.10.10">
    <property type="entry name" value="Winged helix-like DNA-binding domain superfamily/Winged helix DNA-binding domain"/>
    <property type="match status" value="1"/>
</dbReference>
<reference evidence="3 4" key="1">
    <citation type="submission" date="2014-03" db="EMBL/GenBank/DDBJ databases">
        <title>Genomics of Bifidobacteria.</title>
        <authorList>
            <person name="Ventura M."/>
            <person name="Milani C."/>
            <person name="Lugli G.A."/>
        </authorList>
    </citation>
    <scope>NUCLEOTIDE SEQUENCE [LARGE SCALE GENOMIC DNA]</scope>
    <source>
        <strain evidence="3 4">LMG 10510</strain>
    </source>
</reference>
<dbReference type="PANTHER" id="PTHR18964:SF149">
    <property type="entry name" value="BIFUNCTIONAL UDP-N-ACETYLGLUCOSAMINE 2-EPIMERASE_N-ACETYLMANNOSAMINE KINASE"/>
    <property type="match status" value="1"/>
</dbReference>
<keyword evidence="4" id="KW-1185">Reference proteome</keyword>
<dbReference type="PANTHER" id="PTHR18964">
    <property type="entry name" value="ROK (REPRESSOR, ORF, KINASE) FAMILY"/>
    <property type="match status" value="1"/>
</dbReference>
<dbReference type="InterPro" id="IPR036388">
    <property type="entry name" value="WH-like_DNA-bd_sf"/>
</dbReference>
<evidence type="ECO:0000313" key="5">
    <source>
        <dbReference type="Proteomes" id="UP000229907"/>
    </source>
</evidence>
<dbReference type="Proteomes" id="UP000028995">
    <property type="component" value="Unassembled WGS sequence"/>
</dbReference>
<name>A0A087AIB3_9BIFI</name>
<dbReference type="GO" id="GO:0004340">
    <property type="term" value="F:glucokinase activity"/>
    <property type="evidence" value="ECO:0007669"/>
    <property type="project" value="UniProtKB-EC"/>
</dbReference>
<dbReference type="InterPro" id="IPR036390">
    <property type="entry name" value="WH_DNA-bd_sf"/>
</dbReference>
<dbReference type="InterPro" id="IPR043129">
    <property type="entry name" value="ATPase_NBD"/>
</dbReference>
<evidence type="ECO:0000313" key="3">
    <source>
        <dbReference type="EMBL" id="KFI58513.1"/>
    </source>
</evidence>
<dbReference type="AlphaFoldDB" id="A0A087AIB3"/>
<sequence>MATLRSINQNDLRNHNLSVVLETMMRRTTPLSRADLAKETGLTKATMSLLVSLLIDNRIVREGMPIVQSVYGRPSTPLLVAGGAMCGIGIQINTDGYGYLVLDLDGSVVAERWVEGDLHGADTKAVFDDLDVMLRAQERTLRKHGYTIAGAGLALPGLVTEEGHLIVARNLGWEDVDLNEQALMRRLDVIAGNESNMAAVAQLPGYATQRADEGVVGPNGSFLYISTDIGIGGAVVRGGSLVHGDRGFAGEVGHISVQMDGPLCRCGRRGCVEAYAGRRAIVEAAGIAHGADAASQESVDEFFRRAQAGDARVLEVMDRAMRAIESMIVSIVNVSDLDVVVLGGAWAQLDDARLRAMERHVQDRILARDVVHVRVSRAGGGARPALLGAAVTGLRRFVDEPLAYLKS</sequence>
<dbReference type="EMBL" id="CP018044">
    <property type="protein sequence ID" value="ATU20377.1"/>
    <property type="molecule type" value="Genomic_DNA"/>
</dbReference>
<dbReference type="EC" id="2.7.1.2" evidence="3"/>
<evidence type="ECO:0000256" key="1">
    <source>
        <dbReference type="ARBA" id="ARBA00006479"/>
    </source>
</evidence>
<accession>A0A087AIB3</accession>
<keyword evidence="3" id="KW-0808">Transferase</keyword>
<protein>
    <submittedName>
        <fullName evidence="2">NagC family transcriptional regulator</fullName>
    </submittedName>
    <submittedName>
        <fullName evidence="3">XylR-type repressor</fullName>
        <ecNumber evidence="3">2.7.1.2</ecNumber>
    </submittedName>
</protein>